<protein>
    <submittedName>
        <fullName evidence="2">Uncharacterized protein</fullName>
    </submittedName>
</protein>
<proteinExistence type="predicted"/>
<keyword evidence="3" id="KW-1185">Reference proteome</keyword>
<accession>A0AAV1FB54</accession>
<gene>
    <name evidence="2" type="ORF">XNOV1_A025097</name>
</gene>
<name>A0AAV1FB54_XYRNO</name>
<dbReference type="EMBL" id="OY660869">
    <property type="protein sequence ID" value="CAJ1058248.1"/>
    <property type="molecule type" value="Genomic_DNA"/>
</dbReference>
<keyword evidence="1" id="KW-1133">Transmembrane helix</keyword>
<feature type="transmembrane region" description="Helical" evidence="1">
    <location>
        <begin position="135"/>
        <end position="158"/>
    </location>
</feature>
<keyword evidence="1" id="KW-0472">Membrane</keyword>
<reference evidence="2" key="1">
    <citation type="submission" date="2023-08" db="EMBL/GenBank/DDBJ databases">
        <authorList>
            <person name="Alioto T."/>
            <person name="Alioto T."/>
            <person name="Gomez Garrido J."/>
        </authorList>
    </citation>
    <scope>NUCLEOTIDE SEQUENCE</scope>
</reference>
<dbReference type="AlphaFoldDB" id="A0AAV1FB54"/>
<evidence type="ECO:0000313" key="3">
    <source>
        <dbReference type="Proteomes" id="UP001178508"/>
    </source>
</evidence>
<sequence length="194" mass="22615">MLCNLCFVSVKKVEKRVSWLLVSVEMAPSEIVLDDNSLVWHSKKKWFPGQDNLRSRAAPTPNPSPPSVPLLFNYQYQPTDTSMQANTHKHKHTHRRMIIRTCWPVLLRRREMLSNSAFQHSTSDYLFSFTGRFELVMYFPFSVGLASLSFFLSLSLSVSHTHWEFLLHQCMRSTRTETWRSGLYSIRVDTVLSD</sequence>
<evidence type="ECO:0000256" key="1">
    <source>
        <dbReference type="SAM" id="Phobius"/>
    </source>
</evidence>
<organism evidence="2 3">
    <name type="scientific">Xyrichtys novacula</name>
    <name type="common">Pearly razorfish</name>
    <name type="synonym">Hemipteronotus novacula</name>
    <dbReference type="NCBI Taxonomy" id="13765"/>
    <lineage>
        <taxon>Eukaryota</taxon>
        <taxon>Metazoa</taxon>
        <taxon>Chordata</taxon>
        <taxon>Craniata</taxon>
        <taxon>Vertebrata</taxon>
        <taxon>Euteleostomi</taxon>
        <taxon>Actinopterygii</taxon>
        <taxon>Neopterygii</taxon>
        <taxon>Teleostei</taxon>
        <taxon>Neoteleostei</taxon>
        <taxon>Acanthomorphata</taxon>
        <taxon>Eupercaria</taxon>
        <taxon>Labriformes</taxon>
        <taxon>Labridae</taxon>
        <taxon>Xyrichtys</taxon>
    </lineage>
</organism>
<keyword evidence="1" id="KW-0812">Transmembrane</keyword>
<evidence type="ECO:0000313" key="2">
    <source>
        <dbReference type="EMBL" id="CAJ1058248.1"/>
    </source>
</evidence>
<dbReference type="Proteomes" id="UP001178508">
    <property type="component" value="Chromosome 6"/>
</dbReference>